<feature type="transmembrane region" description="Helical" evidence="10">
    <location>
        <begin position="277"/>
        <end position="297"/>
    </location>
</feature>
<dbReference type="GO" id="GO:0015385">
    <property type="term" value="F:sodium:proton antiporter activity"/>
    <property type="evidence" value="ECO:0007669"/>
    <property type="project" value="InterPro"/>
</dbReference>
<feature type="domain" description="Cation/H+ exchanger transmembrane" evidence="12">
    <location>
        <begin position="13"/>
        <end position="408"/>
    </location>
</feature>
<feature type="transmembrane region" description="Helical" evidence="10">
    <location>
        <begin position="212"/>
        <end position="231"/>
    </location>
</feature>
<dbReference type="GO" id="GO:0098719">
    <property type="term" value="P:sodium ion import across plasma membrane"/>
    <property type="evidence" value="ECO:0007669"/>
    <property type="project" value="TreeGrafter"/>
</dbReference>
<dbReference type="InterPro" id="IPR006153">
    <property type="entry name" value="Cation/H_exchanger_TM"/>
</dbReference>
<comment type="caution">
    <text evidence="13">The sequence shown here is derived from an EMBL/GenBank/DDBJ whole genome shotgun (WGS) entry which is preliminary data.</text>
</comment>
<dbReference type="InterPro" id="IPR018422">
    <property type="entry name" value="Cation/H_exchanger_CPA1"/>
</dbReference>
<feature type="transmembrane region" description="Helical" evidence="10">
    <location>
        <begin position="180"/>
        <end position="200"/>
    </location>
</feature>
<keyword evidence="5 10" id="KW-1133">Transmembrane helix</keyword>
<dbReference type="Pfam" id="PF00999">
    <property type="entry name" value="Na_H_Exchanger"/>
    <property type="match status" value="1"/>
</dbReference>
<feature type="transmembrane region" description="Helical" evidence="10">
    <location>
        <begin position="350"/>
        <end position="372"/>
    </location>
</feature>
<evidence type="ECO:0000256" key="9">
    <source>
        <dbReference type="ARBA" id="ARBA00023201"/>
    </source>
</evidence>
<dbReference type="PATRIC" id="fig|1158610.3.peg.2032"/>
<evidence type="ECO:0000256" key="4">
    <source>
        <dbReference type="ARBA" id="ARBA00022692"/>
    </source>
</evidence>
<dbReference type="PANTHER" id="PTHR10110:SF86">
    <property type="entry name" value="SODIUM_HYDROGEN EXCHANGER 7"/>
    <property type="match status" value="1"/>
</dbReference>
<evidence type="ECO:0000256" key="6">
    <source>
        <dbReference type="ARBA" id="ARBA00023053"/>
    </source>
</evidence>
<proteinExistence type="inferred from homology"/>
<dbReference type="HOGENOM" id="CLU_005912_6_2_9"/>
<feature type="transmembrane region" description="Helical" evidence="10">
    <location>
        <begin position="152"/>
        <end position="174"/>
    </location>
</feature>
<dbReference type="Proteomes" id="UP000013785">
    <property type="component" value="Unassembled WGS sequence"/>
</dbReference>
<dbReference type="GO" id="GO:0015386">
    <property type="term" value="F:potassium:proton antiporter activity"/>
    <property type="evidence" value="ECO:0007669"/>
    <property type="project" value="TreeGrafter"/>
</dbReference>
<gene>
    <name evidence="13" type="ORF">UC3_02038</name>
</gene>
<evidence type="ECO:0000256" key="11">
    <source>
        <dbReference type="SAM" id="Coils"/>
    </source>
</evidence>
<evidence type="ECO:0000313" key="14">
    <source>
        <dbReference type="Proteomes" id="UP000013785"/>
    </source>
</evidence>
<dbReference type="GO" id="GO:0005886">
    <property type="term" value="C:plasma membrane"/>
    <property type="evidence" value="ECO:0007669"/>
    <property type="project" value="UniProtKB-SubCell"/>
</dbReference>
<dbReference type="AlphaFoldDB" id="R3W5X4"/>
<keyword evidence="14" id="KW-1185">Reference proteome</keyword>
<keyword evidence="3 10" id="KW-1003">Cell membrane</keyword>
<dbReference type="GO" id="GO:0051453">
    <property type="term" value="P:regulation of intracellular pH"/>
    <property type="evidence" value="ECO:0007669"/>
    <property type="project" value="TreeGrafter"/>
</dbReference>
<keyword evidence="7 10" id="KW-0406">Ion transport</keyword>
<dbReference type="STRING" id="154621.RV11_GL003123"/>
<feature type="transmembrane region" description="Helical" evidence="10">
    <location>
        <begin position="78"/>
        <end position="103"/>
    </location>
</feature>
<protein>
    <submittedName>
        <fullName evidence="13">Na+/H+ antiporter</fullName>
    </submittedName>
</protein>
<evidence type="ECO:0000256" key="3">
    <source>
        <dbReference type="ARBA" id="ARBA00022475"/>
    </source>
</evidence>
<keyword evidence="6 10" id="KW-0915">Sodium</keyword>
<keyword evidence="9 10" id="KW-0739">Sodium transport</keyword>
<feature type="transmembrane region" description="Helical" evidence="10">
    <location>
        <begin position="384"/>
        <end position="408"/>
    </location>
</feature>
<feature type="transmembrane region" description="Helical" evidence="10">
    <location>
        <begin position="309"/>
        <end position="329"/>
    </location>
</feature>
<dbReference type="PANTHER" id="PTHR10110">
    <property type="entry name" value="SODIUM/HYDROGEN EXCHANGER"/>
    <property type="match status" value="1"/>
</dbReference>
<dbReference type="OrthoDB" id="9809206at2"/>
<evidence type="ECO:0000256" key="1">
    <source>
        <dbReference type="ARBA" id="ARBA00004651"/>
    </source>
</evidence>
<dbReference type="Gene3D" id="6.10.140.1330">
    <property type="match status" value="1"/>
</dbReference>
<reference evidence="13 14" key="1">
    <citation type="submission" date="2013-02" db="EMBL/GenBank/DDBJ databases">
        <title>The Genome Sequence of Enterococcus phoeniculicola BAA-412.</title>
        <authorList>
            <consortium name="The Broad Institute Genome Sequencing Platform"/>
            <consortium name="The Broad Institute Genome Sequencing Center for Infectious Disease"/>
            <person name="Earl A.M."/>
            <person name="Gilmore M.S."/>
            <person name="Lebreton F."/>
            <person name="Walker B."/>
            <person name="Young S.K."/>
            <person name="Zeng Q."/>
            <person name="Gargeya S."/>
            <person name="Fitzgerald M."/>
            <person name="Haas B."/>
            <person name="Abouelleil A."/>
            <person name="Alvarado L."/>
            <person name="Arachchi H.M."/>
            <person name="Berlin A.M."/>
            <person name="Chapman S.B."/>
            <person name="Dewar J."/>
            <person name="Goldberg J."/>
            <person name="Griggs A."/>
            <person name="Gujja S."/>
            <person name="Hansen M."/>
            <person name="Howarth C."/>
            <person name="Imamovic A."/>
            <person name="Larimer J."/>
            <person name="McCowan C."/>
            <person name="Murphy C."/>
            <person name="Neiman D."/>
            <person name="Pearson M."/>
            <person name="Priest M."/>
            <person name="Roberts A."/>
            <person name="Saif S."/>
            <person name="Shea T."/>
            <person name="Sisk P."/>
            <person name="Sykes S."/>
            <person name="Wortman J."/>
            <person name="Nusbaum C."/>
            <person name="Birren B."/>
        </authorList>
    </citation>
    <scope>NUCLEOTIDE SEQUENCE [LARGE SCALE GENOMIC DNA]</scope>
    <source>
        <strain evidence="13 14">ATCC BAA-412</strain>
    </source>
</reference>
<keyword evidence="11" id="KW-0175">Coiled coil</keyword>
<dbReference type="EMBL" id="AJAT01000016">
    <property type="protein sequence ID" value="EOL43061.1"/>
    <property type="molecule type" value="Genomic_DNA"/>
</dbReference>
<keyword evidence="4 10" id="KW-0812">Transmembrane</keyword>
<comment type="function">
    <text evidence="10">Na(+)/H(+) antiporter that extrudes sodium in exchange for external protons.</text>
</comment>
<evidence type="ECO:0000313" key="13">
    <source>
        <dbReference type="EMBL" id="EOL43061.1"/>
    </source>
</evidence>
<dbReference type="NCBIfam" id="TIGR00831">
    <property type="entry name" value="a_cpa1"/>
    <property type="match status" value="1"/>
</dbReference>
<evidence type="ECO:0000259" key="12">
    <source>
        <dbReference type="Pfam" id="PF00999"/>
    </source>
</evidence>
<sequence length="700" mass="78228">MEFIELLIVFALAITFSNVVSRILPSIPLPLIQIALGILVGMTEFGASITFEPEIFLIMIIAPLLFREGEEADIPSILKNFGTILFLAFGGVILTLFGVGLTLSFLLPALPLAACFAFGAALGPTDAVAVMSLSGRINIPKKAMNILKGEGLLNDASGVTAFQFAVAALLTGSFSGLNATVILIVSSIGGAATGFVLVWIKRKVIRLIERASARDVTGYLLIDLLLPFLAYVLAEHIGVSGIISAVVAGVLQSFGFRKITLFDAELSNVSESFWSTLVFTLNALVFLFLGIELSQVFSPIWQSDLYPNSYLLVIVLVIATTLFVLRFAYITVFYLIKDGMKNLKKQMNEILLLTFGGVKGTVSLATAFILPLSINGEDFPERSLILFITACVILVTLVVGVIVLPWLASDEEEVAREQKIIAIIKEVIAELRLDIATKELNEKERTAVEAVIENYQERLQDAYTEQLTDSEKQEVQELQALILSIEKDGLDMSFRDHEISPNGYRFYSRFITRFENSITRQILSFIGFWLIVGNRVIRVILHPKMFWERTRQQGLRSPLNEVDIAEIKEVYIQNTQLILESLENLQDVYDDQLIDYFVEDRVSSTNKLEQGTFFSTFMIQQDALYEKELLRGYYLERKVIDEYEVSGEISTFLANVYRQKVNLLESYSINKIDESKPMRLTMKGRKIPIKAPRDEEVDGG</sequence>
<evidence type="ECO:0000256" key="7">
    <source>
        <dbReference type="ARBA" id="ARBA00023065"/>
    </source>
</evidence>
<name>R3W5X4_9ENTE</name>
<dbReference type="InterPro" id="IPR004705">
    <property type="entry name" value="Cation/H_exchanger_CPA1_bac"/>
</dbReference>
<dbReference type="eggNOG" id="COG0025">
    <property type="taxonomic scope" value="Bacteria"/>
</dbReference>
<evidence type="ECO:0000256" key="2">
    <source>
        <dbReference type="ARBA" id="ARBA00022448"/>
    </source>
</evidence>
<keyword evidence="2 10" id="KW-0813">Transport</keyword>
<evidence type="ECO:0000256" key="5">
    <source>
        <dbReference type="ARBA" id="ARBA00022989"/>
    </source>
</evidence>
<feature type="transmembrane region" description="Helical" evidence="10">
    <location>
        <begin position="237"/>
        <end position="256"/>
    </location>
</feature>
<keyword evidence="8 10" id="KW-0472">Membrane</keyword>
<evidence type="ECO:0000256" key="8">
    <source>
        <dbReference type="ARBA" id="ARBA00023136"/>
    </source>
</evidence>
<feature type="transmembrane region" description="Helical" evidence="10">
    <location>
        <begin position="522"/>
        <end position="541"/>
    </location>
</feature>
<feature type="coiled-coil region" evidence="11">
    <location>
        <begin position="433"/>
        <end position="465"/>
    </location>
</feature>
<organism evidence="13 14">
    <name type="scientific">Enterococcus phoeniculicola ATCC BAA-412</name>
    <dbReference type="NCBI Taxonomy" id="1158610"/>
    <lineage>
        <taxon>Bacteria</taxon>
        <taxon>Bacillati</taxon>
        <taxon>Bacillota</taxon>
        <taxon>Bacilli</taxon>
        <taxon>Lactobacillales</taxon>
        <taxon>Enterococcaceae</taxon>
        <taxon>Enterococcus</taxon>
    </lineage>
</organism>
<keyword evidence="10" id="KW-0050">Antiport</keyword>
<comment type="subcellular location">
    <subcellularLocation>
        <location evidence="1 10">Cell membrane</location>
        <topology evidence="1 10">Multi-pass membrane protein</topology>
    </subcellularLocation>
</comment>
<feature type="transmembrane region" description="Helical" evidence="10">
    <location>
        <begin position="109"/>
        <end position="131"/>
    </location>
</feature>
<accession>R3W5X4</accession>
<comment type="similarity">
    <text evidence="10">Belongs to the monovalent cation:proton antiporter 1 (CPA1) transporter (TC 2.A.36) family.</text>
</comment>
<evidence type="ECO:0000256" key="10">
    <source>
        <dbReference type="RuleBase" id="RU366002"/>
    </source>
</evidence>
<dbReference type="RefSeq" id="WP_010768700.1">
    <property type="nucleotide sequence ID" value="NZ_ASWE01000002.1"/>
</dbReference>